<keyword evidence="1" id="KW-1133">Transmembrane helix</keyword>
<keyword evidence="3" id="KW-1185">Reference proteome</keyword>
<name>A0AAD5YBP0_9APHY</name>
<dbReference type="Proteomes" id="UP001212997">
    <property type="component" value="Unassembled WGS sequence"/>
</dbReference>
<dbReference type="AlphaFoldDB" id="A0AAD5YBP0"/>
<evidence type="ECO:0000313" key="3">
    <source>
        <dbReference type="Proteomes" id="UP001212997"/>
    </source>
</evidence>
<keyword evidence="1" id="KW-0812">Transmembrane</keyword>
<organism evidence="2 3">
    <name type="scientific">Meripilus lineatus</name>
    <dbReference type="NCBI Taxonomy" id="2056292"/>
    <lineage>
        <taxon>Eukaryota</taxon>
        <taxon>Fungi</taxon>
        <taxon>Dikarya</taxon>
        <taxon>Basidiomycota</taxon>
        <taxon>Agaricomycotina</taxon>
        <taxon>Agaricomycetes</taxon>
        <taxon>Polyporales</taxon>
        <taxon>Meripilaceae</taxon>
        <taxon>Meripilus</taxon>
    </lineage>
</organism>
<keyword evidence="1" id="KW-0472">Membrane</keyword>
<evidence type="ECO:0000256" key="1">
    <source>
        <dbReference type="SAM" id="Phobius"/>
    </source>
</evidence>
<reference evidence="2" key="1">
    <citation type="submission" date="2022-07" db="EMBL/GenBank/DDBJ databases">
        <title>Genome Sequence of Physisporinus lineatus.</title>
        <authorList>
            <person name="Buettner E."/>
        </authorList>
    </citation>
    <scope>NUCLEOTIDE SEQUENCE</scope>
    <source>
        <strain evidence="2">VT162</strain>
    </source>
</reference>
<sequence>MISLLPISIPLSISVFIPLPVSVTITISVSIRISRPSRSLREAAAPTIDEECVVTNDGLGGKCAIAILALTNDGGGLFTGGLAGTTTGCTTVTGVGGSACEFD</sequence>
<proteinExistence type="predicted"/>
<evidence type="ECO:0000313" key="2">
    <source>
        <dbReference type="EMBL" id="KAJ3472835.1"/>
    </source>
</evidence>
<feature type="transmembrane region" description="Helical" evidence="1">
    <location>
        <begin position="12"/>
        <end position="31"/>
    </location>
</feature>
<comment type="caution">
    <text evidence="2">The sequence shown here is derived from an EMBL/GenBank/DDBJ whole genome shotgun (WGS) entry which is preliminary data.</text>
</comment>
<protein>
    <submittedName>
        <fullName evidence="2">Uncharacterized protein</fullName>
    </submittedName>
</protein>
<dbReference type="EMBL" id="JANAWD010001718">
    <property type="protein sequence ID" value="KAJ3472835.1"/>
    <property type="molecule type" value="Genomic_DNA"/>
</dbReference>
<gene>
    <name evidence="2" type="ORF">NLI96_g13235</name>
</gene>
<accession>A0AAD5YBP0</accession>